<proteinExistence type="predicted"/>
<keyword evidence="2" id="KW-1185">Reference proteome</keyword>
<protein>
    <submittedName>
        <fullName evidence="1">Uncharacterized protein</fullName>
    </submittedName>
</protein>
<gene>
    <name evidence="1" type="ORF">M413DRAFT_154408</name>
</gene>
<dbReference type="Proteomes" id="UP000053424">
    <property type="component" value="Unassembled WGS sequence"/>
</dbReference>
<reference evidence="2" key="2">
    <citation type="submission" date="2015-01" db="EMBL/GenBank/DDBJ databases">
        <title>Evolutionary Origins and Diversification of the Mycorrhizal Mutualists.</title>
        <authorList>
            <consortium name="DOE Joint Genome Institute"/>
            <consortium name="Mycorrhizal Genomics Consortium"/>
            <person name="Kohler A."/>
            <person name="Kuo A."/>
            <person name="Nagy L.G."/>
            <person name="Floudas D."/>
            <person name="Copeland A."/>
            <person name="Barry K.W."/>
            <person name="Cichocki N."/>
            <person name="Veneault-Fourrey C."/>
            <person name="LaButti K."/>
            <person name="Lindquist E.A."/>
            <person name="Lipzen A."/>
            <person name="Lundell T."/>
            <person name="Morin E."/>
            <person name="Murat C."/>
            <person name="Riley R."/>
            <person name="Ohm R."/>
            <person name="Sun H."/>
            <person name="Tunlid A."/>
            <person name="Henrissat B."/>
            <person name="Grigoriev I.V."/>
            <person name="Hibbett D.S."/>
            <person name="Martin F."/>
        </authorList>
    </citation>
    <scope>NUCLEOTIDE SEQUENCE [LARGE SCALE GENOMIC DNA]</scope>
    <source>
        <strain evidence="2">h7</strain>
    </source>
</reference>
<evidence type="ECO:0000313" key="1">
    <source>
        <dbReference type="EMBL" id="KIM40823.1"/>
    </source>
</evidence>
<name>A0A0C2XT07_HEBCY</name>
<reference evidence="1 2" key="1">
    <citation type="submission" date="2014-04" db="EMBL/GenBank/DDBJ databases">
        <authorList>
            <consortium name="DOE Joint Genome Institute"/>
            <person name="Kuo A."/>
            <person name="Gay G."/>
            <person name="Dore J."/>
            <person name="Kohler A."/>
            <person name="Nagy L.G."/>
            <person name="Floudas D."/>
            <person name="Copeland A."/>
            <person name="Barry K.W."/>
            <person name="Cichocki N."/>
            <person name="Veneault-Fourrey C."/>
            <person name="LaButti K."/>
            <person name="Lindquist E.A."/>
            <person name="Lipzen A."/>
            <person name="Lundell T."/>
            <person name="Morin E."/>
            <person name="Murat C."/>
            <person name="Sun H."/>
            <person name="Tunlid A."/>
            <person name="Henrissat B."/>
            <person name="Grigoriev I.V."/>
            <person name="Hibbett D.S."/>
            <person name="Martin F."/>
            <person name="Nordberg H.P."/>
            <person name="Cantor M.N."/>
            <person name="Hua S.X."/>
        </authorList>
    </citation>
    <scope>NUCLEOTIDE SEQUENCE [LARGE SCALE GENOMIC DNA]</scope>
    <source>
        <strain evidence="2">h7</strain>
    </source>
</reference>
<accession>A0A0C2XT07</accession>
<dbReference type="EMBL" id="KN831781">
    <property type="protein sequence ID" value="KIM40823.1"/>
    <property type="molecule type" value="Genomic_DNA"/>
</dbReference>
<dbReference type="AlphaFoldDB" id="A0A0C2XT07"/>
<dbReference type="OrthoDB" id="3113086at2759"/>
<organism evidence="1 2">
    <name type="scientific">Hebeloma cylindrosporum</name>
    <dbReference type="NCBI Taxonomy" id="76867"/>
    <lineage>
        <taxon>Eukaryota</taxon>
        <taxon>Fungi</taxon>
        <taxon>Dikarya</taxon>
        <taxon>Basidiomycota</taxon>
        <taxon>Agaricomycotina</taxon>
        <taxon>Agaricomycetes</taxon>
        <taxon>Agaricomycetidae</taxon>
        <taxon>Agaricales</taxon>
        <taxon>Agaricineae</taxon>
        <taxon>Hymenogastraceae</taxon>
        <taxon>Hebeloma</taxon>
    </lineage>
</organism>
<sequence>MNFSFDHVLDLFNTLPRRCAKLFPFIPPFLSGLKNLTFPEVNHVSQVLQIDFDKMLGNILKKHSHYPGVALLLGALLEHNEKGYPETHIVIPMISLHPLFILFGTDFWGIAMLYIEKWISGHEEFFNYIAALLENPQRSKANVFDQQKYAVAARECMQLCLSCHSKSSIEAPEFSQRNQVLRRNKPWLWRRRLGFHIRRRIESRRRSKARQLKSLETQYYFSDSVVQYFQGISYCWALELLPYFLERSASSLELAEVLRRHTFTNIGPKFPRGMRLAKEAISRYLLRIDSGVSEE</sequence>
<dbReference type="HOGENOM" id="CLU_943521_0_0_1"/>
<evidence type="ECO:0000313" key="2">
    <source>
        <dbReference type="Proteomes" id="UP000053424"/>
    </source>
</evidence>